<dbReference type="PANTHER" id="PTHR21231">
    <property type="entry name" value="XPA-BINDING PROTEIN 1-RELATED"/>
    <property type="match status" value="1"/>
</dbReference>
<evidence type="ECO:0000256" key="10">
    <source>
        <dbReference type="SAM" id="MobiDB-lite"/>
    </source>
</evidence>
<dbReference type="GO" id="GO:0005525">
    <property type="term" value="F:GTP binding"/>
    <property type="evidence" value="ECO:0007669"/>
    <property type="project" value="UniProtKB-KW"/>
</dbReference>
<sequence length="377" mass="41702">MEDNQASTSEPSLSPKPIAVLVIGMAGSGKTTLIQQINSYMHAKRKIGYIINLDPAVTHMPYEANIDIRDTVKYKNVMKEYNLGPNGGILTSCNMFATRFDQVIKLCEKPRDPALQYIIADTPGQIEIFTWSASGAIITELLASSFPTLVVYVVDTPRCTNPQTFMSNMLQACSILYKTKLPMLLAFNKVDVTRHDFAIEWMTDFESYQAALDKDPSYASTLSRSLSLVLDEFYNGLKSVGVSAVTGEGMAEFFEGIEACAEYYEKIYVPEMQQLRKEKEERETARKQREMQKLQKDLIKKAQLADPITTAGACPSSKQLKEAEGVEGGLPTPSSASVSAAIRPLTEEGDEGDEGSCDYEIEDEDIEQGEEEAEGGR</sequence>
<comment type="caution">
    <text evidence="11">The sequence shown here is derived from an EMBL/GenBank/DDBJ whole genome shotgun (WGS) entry which is preliminary data.</text>
</comment>
<dbReference type="Pfam" id="PF03029">
    <property type="entry name" value="ATP_bind_1"/>
    <property type="match status" value="1"/>
</dbReference>
<feature type="compositionally biased region" description="Acidic residues" evidence="10">
    <location>
        <begin position="347"/>
        <end position="377"/>
    </location>
</feature>
<dbReference type="Gene3D" id="3.40.50.300">
    <property type="entry name" value="P-loop containing nucleotide triphosphate hydrolases"/>
    <property type="match status" value="1"/>
</dbReference>
<name>A0A250WWS4_9CHLO</name>
<dbReference type="FunFam" id="3.40.50.300:FF:000888">
    <property type="entry name" value="GPN-loop GTPase 1"/>
    <property type="match status" value="1"/>
</dbReference>
<keyword evidence="5" id="KW-0175">Coiled coil</keyword>
<keyword evidence="2 9" id="KW-0963">Cytoplasm</keyword>
<evidence type="ECO:0000256" key="3">
    <source>
        <dbReference type="ARBA" id="ARBA00022741"/>
    </source>
</evidence>
<evidence type="ECO:0000313" key="12">
    <source>
        <dbReference type="Proteomes" id="UP000232323"/>
    </source>
</evidence>
<keyword evidence="7" id="KW-0539">Nucleus</keyword>
<dbReference type="Proteomes" id="UP000232323">
    <property type="component" value="Unassembled WGS sequence"/>
</dbReference>
<dbReference type="GO" id="GO:0005634">
    <property type="term" value="C:nucleus"/>
    <property type="evidence" value="ECO:0007669"/>
    <property type="project" value="UniProtKB-SubCell"/>
</dbReference>
<reference evidence="11 12" key="1">
    <citation type="submission" date="2017-08" db="EMBL/GenBank/DDBJ databases">
        <title>Acidophilic green algal genome provides insights into adaptation to an acidic environment.</title>
        <authorList>
            <person name="Hirooka S."/>
            <person name="Hirose Y."/>
            <person name="Kanesaki Y."/>
            <person name="Higuchi S."/>
            <person name="Fujiwara T."/>
            <person name="Onuma R."/>
            <person name="Era A."/>
            <person name="Ohbayashi R."/>
            <person name="Uzuka A."/>
            <person name="Nozaki H."/>
            <person name="Yoshikawa H."/>
            <person name="Miyagishima S.Y."/>
        </authorList>
    </citation>
    <scope>NUCLEOTIDE SEQUENCE [LARGE SCALE GENOMIC DNA]</scope>
    <source>
        <strain evidence="11 12">NIES-2499</strain>
    </source>
</reference>
<dbReference type="AlphaFoldDB" id="A0A250WWS4"/>
<protein>
    <recommendedName>
        <fullName evidence="9">GPN-loop GTPase</fullName>
        <ecNumber evidence="9">3.6.5.-</ecNumber>
    </recommendedName>
</protein>
<evidence type="ECO:0000256" key="1">
    <source>
        <dbReference type="ARBA" id="ARBA00005290"/>
    </source>
</evidence>
<keyword evidence="6 9" id="KW-0342">GTP-binding</keyword>
<dbReference type="STRING" id="1157962.A0A250WWS4"/>
<evidence type="ECO:0000256" key="7">
    <source>
        <dbReference type="ARBA" id="ARBA00023242"/>
    </source>
</evidence>
<comment type="subunit">
    <text evidence="9">Binds to RNA polymerase II.</text>
</comment>
<dbReference type="EMBL" id="BEGY01000011">
    <property type="protein sequence ID" value="GAX75284.1"/>
    <property type="molecule type" value="Genomic_DNA"/>
</dbReference>
<dbReference type="GO" id="GO:0003924">
    <property type="term" value="F:GTPase activity"/>
    <property type="evidence" value="ECO:0007669"/>
    <property type="project" value="InterPro"/>
</dbReference>
<evidence type="ECO:0000256" key="6">
    <source>
        <dbReference type="ARBA" id="ARBA00023134"/>
    </source>
</evidence>
<comment type="function">
    <text evidence="8 9">Small GTPase required for proper nuclear import of RNA polymerase II (RNAPII). May act at an RNAP assembly step prior to nuclear import.</text>
</comment>
<comment type="similarity">
    <text evidence="1 9">Belongs to the GPN-loop GTPase family.</text>
</comment>
<dbReference type="PANTHER" id="PTHR21231:SF8">
    <property type="entry name" value="GPN-LOOP GTPASE 1"/>
    <property type="match status" value="1"/>
</dbReference>
<proteinExistence type="inferred from homology"/>
<gene>
    <name evidence="11" type="ORF">CEUSTIGMA_g2729.t1</name>
</gene>
<dbReference type="InterPro" id="IPR030230">
    <property type="entry name" value="Gpn1/Npa3/XAB1"/>
</dbReference>
<evidence type="ECO:0000256" key="2">
    <source>
        <dbReference type="ARBA" id="ARBA00022490"/>
    </source>
</evidence>
<evidence type="ECO:0000256" key="9">
    <source>
        <dbReference type="RuleBase" id="RU365059"/>
    </source>
</evidence>
<evidence type="ECO:0000256" key="4">
    <source>
        <dbReference type="ARBA" id="ARBA00022801"/>
    </source>
</evidence>
<organism evidence="11 12">
    <name type="scientific">Chlamydomonas eustigma</name>
    <dbReference type="NCBI Taxonomy" id="1157962"/>
    <lineage>
        <taxon>Eukaryota</taxon>
        <taxon>Viridiplantae</taxon>
        <taxon>Chlorophyta</taxon>
        <taxon>core chlorophytes</taxon>
        <taxon>Chlorophyceae</taxon>
        <taxon>CS clade</taxon>
        <taxon>Chlamydomonadales</taxon>
        <taxon>Chlamydomonadaceae</taxon>
        <taxon>Chlamydomonas</taxon>
    </lineage>
</organism>
<dbReference type="CDD" id="cd17870">
    <property type="entry name" value="GPN1"/>
    <property type="match status" value="1"/>
</dbReference>
<evidence type="ECO:0000256" key="5">
    <source>
        <dbReference type="ARBA" id="ARBA00023054"/>
    </source>
</evidence>
<dbReference type="GO" id="GO:0005737">
    <property type="term" value="C:cytoplasm"/>
    <property type="evidence" value="ECO:0007669"/>
    <property type="project" value="UniProtKB-SubCell"/>
</dbReference>
<dbReference type="OrthoDB" id="243313at2759"/>
<comment type="subcellular location">
    <subcellularLocation>
        <location evidence="9">Cytoplasm</location>
    </subcellularLocation>
    <subcellularLocation>
        <location evidence="9">Nucleus</location>
    </subcellularLocation>
</comment>
<dbReference type="EC" id="3.6.5.-" evidence="9"/>
<feature type="region of interest" description="Disordered" evidence="10">
    <location>
        <begin position="313"/>
        <end position="377"/>
    </location>
</feature>
<keyword evidence="4 9" id="KW-0378">Hydrolase</keyword>
<dbReference type="SUPFAM" id="SSF52540">
    <property type="entry name" value="P-loop containing nucleoside triphosphate hydrolases"/>
    <property type="match status" value="1"/>
</dbReference>
<keyword evidence="3 9" id="KW-0547">Nucleotide-binding</keyword>
<keyword evidence="12" id="KW-1185">Reference proteome</keyword>
<dbReference type="InterPro" id="IPR027417">
    <property type="entry name" value="P-loop_NTPase"/>
</dbReference>
<dbReference type="InterPro" id="IPR004130">
    <property type="entry name" value="Gpn"/>
</dbReference>
<accession>A0A250WWS4</accession>
<evidence type="ECO:0000256" key="8">
    <source>
        <dbReference type="ARBA" id="ARBA00055682"/>
    </source>
</evidence>
<evidence type="ECO:0000313" key="11">
    <source>
        <dbReference type="EMBL" id="GAX75284.1"/>
    </source>
</evidence>